<name>A0A238XCG9_9PSEU</name>
<evidence type="ECO:0000256" key="5">
    <source>
        <dbReference type="ARBA" id="ARBA00023002"/>
    </source>
</evidence>
<dbReference type="InterPro" id="IPR002051">
    <property type="entry name" value="Haem_Oase"/>
</dbReference>
<reference evidence="10 11" key="1">
    <citation type="submission" date="2017-06" db="EMBL/GenBank/DDBJ databases">
        <authorList>
            <person name="Kim H.J."/>
            <person name="Triplett B.A."/>
        </authorList>
    </citation>
    <scope>NUCLEOTIDE SEQUENCE [LARGE SCALE GENOMIC DNA]</scope>
    <source>
        <strain evidence="10 11">DSM 45207</strain>
    </source>
</reference>
<keyword evidence="6 9" id="KW-0408">Iron</keyword>
<feature type="binding site" description="axial binding residue" evidence="9">
    <location>
        <position position="26"/>
    </location>
    <ligand>
        <name>heme b</name>
        <dbReference type="ChEBI" id="CHEBI:60344"/>
    </ligand>
    <ligandPart>
        <name>Fe</name>
        <dbReference type="ChEBI" id="CHEBI:18248"/>
    </ligandPart>
</feature>
<dbReference type="RefSeq" id="WP_089301517.1">
    <property type="nucleotide sequence ID" value="NZ_FZNW01000010.1"/>
</dbReference>
<dbReference type="GO" id="GO:0004392">
    <property type="term" value="F:heme oxygenase (decyclizing) activity"/>
    <property type="evidence" value="ECO:0007669"/>
    <property type="project" value="UniProtKB-EC"/>
</dbReference>
<dbReference type="PROSITE" id="PS00593">
    <property type="entry name" value="HEME_OXYGENASE"/>
    <property type="match status" value="1"/>
</dbReference>
<comment type="similarity">
    <text evidence="1">Belongs to the heme oxygenase family.</text>
</comment>
<evidence type="ECO:0000313" key="11">
    <source>
        <dbReference type="Proteomes" id="UP000198348"/>
    </source>
</evidence>
<sequence>MAHAPQHPTDLVSLSQALRSATREAHDRAHRSRYMTELLAGSLSIESYAQLAGQYYFVYHTLEEATRAMRHHPLGGRFALDELTRLPALSADLAYLLGPGWRTAIDPLPATRRYCKRMRAVAFDSAAGLVAHHYTRYLGDLAGGQVVRRLLRDTYGITDDGALFYRFDRITNPHAFRTTYRALLDSSPWTDRERRSVVEESLLAYELNIAVLGELAEDIPELQAA</sequence>
<dbReference type="PIRSF" id="PIRSF000343">
    <property type="entry name" value="Haem_Oase"/>
    <property type="match status" value="1"/>
</dbReference>
<keyword evidence="11" id="KW-1185">Reference proteome</keyword>
<evidence type="ECO:0000256" key="9">
    <source>
        <dbReference type="PIRSR" id="PIRSR000343-2"/>
    </source>
</evidence>
<evidence type="ECO:0000256" key="4">
    <source>
        <dbReference type="ARBA" id="ARBA00022723"/>
    </source>
</evidence>
<organism evidence="10 11">
    <name type="scientific">Haloechinothrix alba</name>
    <dbReference type="NCBI Taxonomy" id="664784"/>
    <lineage>
        <taxon>Bacteria</taxon>
        <taxon>Bacillati</taxon>
        <taxon>Actinomycetota</taxon>
        <taxon>Actinomycetes</taxon>
        <taxon>Pseudonocardiales</taxon>
        <taxon>Pseudonocardiaceae</taxon>
        <taxon>Haloechinothrix</taxon>
    </lineage>
</organism>
<dbReference type="GO" id="GO:0042167">
    <property type="term" value="P:heme catabolic process"/>
    <property type="evidence" value="ECO:0007669"/>
    <property type="project" value="TreeGrafter"/>
</dbReference>
<dbReference type="EC" id="1.14.14.18" evidence="2"/>
<dbReference type="EMBL" id="FZNW01000010">
    <property type="protein sequence ID" value="SNR56667.1"/>
    <property type="molecule type" value="Genomic_DNA"/>
</dbReference>
<proteinExistence type="inferred from homology"/>
<dbReference type="InterPro" id="IPR016053">
    <property type="entry name" value="Haem_Oase-like"/>
</dbReference>
<feature type="binding site" evidence="8">
    <location>
        <position position="134"/>
    </location>
    <ligand>
        <name>heme b</name>
        <dbReference type="ChEBI" id="CHEBI:60344"/>
    </ligand>
</feature>
<keyword evidence="5" id="KW-0560">Oxidoreductase</keyword>
<dbReference type="GO" id="GO:0006788">
    <property type="term" value="P:heme oxidation"/>
    <property type="evidence" value="ECO:0007669"/>
    <property type="project" value="InterPro"/>
</dbReference>
<evidence type="ECO:0000256" key="6">
    <source>
        <dbReference type="ARBA" id="ARBA00023004"/>
    </source>
</evidence>
<evidence type="ECO:0000256" key="1">
    <source>
        <dbReference type="ARBA" id="ARBA00006134"/>
    </source>
</evidence>
<dbReference type="SUPFAM" id="SSF48613">
    <property type="entry name" value="Heme oxygenase-like"/>
    <property type="match status" value="1"/>
</dbReference>
<feature type="binding site" evidence="8">
    <location>
        <position position="181"/>
    </location>
    <ligand>
        <name>heme b</name>
        <dbReference type="ChEBI" id="CHEBI:60344"/>
    </ligand>
</feature>
<accession>A0A238XCG9</accession>
<dbReference type="Pfam" id="PF01126">
    <property type="entry name" value="Heme_oxygenase"/>
    <property type="match status" value="1"/>
</dbReference>
<dbReference type="OrthoDB" id="5493802at2"/>
<evidence type="ECO:0000256" key="7">
    <source>
        <dbReference type="ARBA" id="ARBA00048328"/>
    </source>
</evidence>
<dbReference type="CDD" id="cd19165">
    <property type="entry name" value="HemeO"/>
    <property type="match status" value="1"/>
</dbReference>
<dbReference type="GO" id="GO:0046872">
    <property type="term" value="F:metal ion binding"/>
    <property type="evidence" value="ECO:0007669"/>
    <property type="project" value="UniProtKB-KW"/>
</dbReference>
<keyword evidence="4 9" id="KW-0479">Metal-binding</keyword>
<keyword evidence="3 8" id="KW-0349">Heme</keyword>
<comment type="catalytic activity">
    <reaction evidence="7">
        <text>heme b + 3 reduced [NADPH--hemoprotein reductase] + 3 O2 = biliverdin IXalpha + CO + Fe(2+) + 3 oxidized [NADPH--hemoprotein reductase] + 3 H2O + H(+)</text>
        <dbReference type="Rhea" id="RHEA:21764"/>
        <dbReference type="Rhea" id="RHEA-COMP:11964"/>
        <dbReference type="Rhea" id="RHEA-COMP:11965"/>
        <dbReference type="ChEBI" id="CHEBI:15377"/>
        <dbReference type="ChEBI" id="CHEBI:15378"/>
        <dbReference type="ChEBI" id="CHEBI:15379"/>
        <dbReference type="ChEBI" id="CHEBI:17245"/>
        <dbReference type="ChEBI" id="CHEBI:29033"/>
        <dbReference type="ChEBI" id="CHEBI:57618"/>
        <dbReference type="ChEBI" id="CHEBI:57991"/>
        <dbReference type="ChEBI" id="CHEBI:58210"/>
        <dbReference type="ChEBI" id="CHEBI:60344"/>
        <dbReference type="EC" id="1.14.14.18"/>
    </reaction>
</comment>
<protein>
    <recommendedName>
        <fullName evidence="2">heme oxygenase (biliverdin-producing)</fullName>
        <ecNumber evidence="2">1.14.14.18</ecNumber>
    </recommendedName>
</protein>
<dbReference type="PANTHER" id="PTHR10720:SF0">
    <property type="entry name" value="HEME OXYGENASE"/>
    <property type="match status" value="1"/>
</dbReference>
<feature type="binding site" evidence="8">
    <location>
        <position position="19"/>
    </location>
    <ligand>
        <name>heme b</name>
        <dbReference type="ChEBI" id="CHEBI:60344"/>
    </ligand>
</feature>
<dbReference type="AlphaFoldDB" id="A0A238XCG9"/>
<dbReference type="PRINTS" id="PR00088">
    <property type="entry name" value="HAEMOXYGNASE"/>
</dbReference>
<dbReference type="PANTHER" id="PTHR10720">
    <property type="entry name" value="HEME OXYGENASE"/>
    <property type="match status" value="1"/>
</dbReference>
<evidence type="ECO:0000256" key="3">
    <source>
        <dbReference type="ARBA" id="ARBA00022617"/>
    </source>
</evidence>
<dbReference type="GO" id="GO:0006979">
    <property type="term" value="P:response to oxidative stress"/>
    <property type="evidence" value="ECO:0007669"/>
    <property type="project" value="TreeGrafter"/>
</dbReference>
<dbReference type="InterPro" id="IPR016084">
    <property type="entry name" value="Haem_Oase-like_multi-hlx"/>
</dbReference>
<dbReference type="Proteomes" id="UP000198348">
    <property type="component" value="Unassembled WGS sequence"/>
</dbReference>
<evidence type="ECO:0000256" key="2">
    <source>
        <dbReference type="ARBA" id="ARBA00012360"/>
    </source>
</evidence>
<dbReference type="Gene3D" id="1.20.910.10">
    <property type="entry name" value="Heme oxygenase-like"/>
    <property type="match status" value="1"/>
</dbReference>
<evidence type="ECO:0000313" key="10">
    <source>
        <dbReference type="EMBL" id="SNR56667.1"/>
    </source>
</evidence>
<dbReference type="InterPro" id="IPR018207">
    <property type="entry name" value="Haem_oxygenase_CS"/>
</dbReference>
<dbReference type="GO" id="GO:0020037">
    <property type="term" value="F:heme binding"/>
    <property type="evidence" value="ECO:0007669"/>
    <property type="project" value="TreeGrafter"/>
</dbReference>
<evidence type="ECO:0000256" key="8">
    <source>
        <dbReference type="PIRSR" id="PIRSR000343-1"/>
    </source>
</evidence>
<gene>
    <name evidence="10" type="ORF">SAMN06265360_11091</name>
</gene>